<dbReference type="Pfam" id="PF00455">
    <property type="entry name" value="DeoRC"/>
    <property type="match status" value="1"/>
</dbReference>
<dbReference type="InterPro" id="IPR018356">
    <property type="entry name" value="Tscrpt_reg_HTH_DeoR_CS"/>
</dbReference>
<dbReference type="SMART" id="SM01134">
    <property type="entry name" value="DeoRC"/>
    <property type="match status" value="1"/>
</dbReference>
<dbReference type="InterPro" id="IPR036390">
    <property type="entry name" value="WH_DNA-bd_sf"/>
</dbReference>
<comment type="caution">
    <text evidence="5">The sequence shown here is derived from an EMBL/GenBank/DDBJ whole genome shotgun (WGS) entry which is preliminary data.</text>
</comment>
<dbReference type="PANTHER" id="PTHR30363">
    <property type="entry name" value="HTH-TYPE TRANSCRIPTIONAL REGULATOR SRLR-RELATED"/>
    <property type="match status" value="1"/>
</dbReference>
<dbReference type="PRINTS" id="PR00037">
    <property type="entry name" value="HTHLACR"/>
</dbReference>
<dbReference type="SMART" id="SM00420">
    <property type="entry name" value="HTH_DEOR"/>
    <property type="match status" value="1"/>
</dbReference>
<evidence type="ECO:0000259" key="4">
    <source>
        <dbReference type="PROSITE" id="PS51000"/>
    </source>
</evidence>
<proteinExistence type="predicted"/>
<dbReference type="GO" id="GO:0003700">
    <property type="term" value="F:DNA-binding transcription factor activity"/>
    <property type="evidence" value="ECO:0007669"/>
    <property type="project" value="InterPro"/>
</dbReference>
<dbReference type="InterPro" id="IPR037171">
    <property type="entry name" value="NagB/RpiA_transferase-like"/>
</dbReference>
<dbReference type="EMBL" id="PDOE01000005">
    <property type="protein sequence ID" value="RKL66814.1"/>
    <property type="molecule type" value="Genomic_DNA"/>
</dbReference>
<evidence type="ECO:0000313" key="5">
    <source>
        <dbReference type="EMBL" id="RKL66814.1"/>
    </source>
</evidence>
<dbReference type="SUPFAM" id="SSF46785">
    <property type="entry name" value="Winged helix' DNA-binding domain"/>
    <property type="match status" value="1"/>
</dbReference>
<dbReference type="InterPro" id="IPR001034">
    <property type="entry name" value="DeoR_HTH"/>
</dbReference>
<keyword evidence="1" id="KW-0805">Transcription regulation</keyword>
<keyword evidence="2" id="KW-0238">DNA-binding</keyword>
<feature type="domain" description="HTH deoR-type" evidence="4">
    <location>
        <begin position="3"/>
        <end position="58"/>
    </location>
</feature>
<dbReference type="RefSeq" id="WP_110934766.1">
    <property type="nucleotide sequence ID" value="NZ_KZ614146.1"/>
</dbReference>
<dbReference type="Proteomes" id="UP000281498">
    <property type="component" value="Unassembled WGS sequence"/>
</dbReference>
<dbReference type="Pfam" id="PF08220">
    <property type="entry name" value="HTH_DeoR"/>
    <property type="match status" value="1"/>
</dbReference>
<keyword evidence="6" id="KW-1185">Reference proteome</keyword>
<dbReference type="SUPFAM" id="SSF100950">
    <property type="entry name" value="NagB/RpiA/CoA transferase-like"/>
    <property type="match status" value="1"/>
</dbReference>
<evidence type="ECO:0000256" key="1">
    <source>
        <dbReference type="ARBA" id="ARBA00023015"/>
    </source>
</evidence>
<protein>
    <submittedName>
        <fullName evidence="5">DeoR family transcriptional regulator</fullName>
    </submittedName>
</protein>
<evidence type="ECO:0000256" key="3">
    <source>
        <dbReference type="ARBA" id="ARBA00023163"/>
    </source>
</evidence>
<dbReference type="AlphaFoldDB" id="A0A3A9K135"/>
<organism evidence="5 6">
    <name type="scientific">Salipaludibacillus neizhouensis</name>
    <dbReference type="NCBI Taxonomy" id="885475"/>
    <lineage>
        <taxon>Bacteria</taxon>
        <taxon>Bacillati</taxon>
        <taxon>Bacillota</taxon>
        <taxon>Bacilli</taxon>
        <taxon>Bacillales</taxon>
        <taxon>Bacillaceae</taxon>
    </lineage>
</organism>
<dbReference type="Gene3D" id="3.40.50.1360">
    <property type="match status" value="1"/>
</dbReference>
<dbReference type="OrthoDB" id="9797223at2"/>
<sequence>MLTFERYEIILQLLEEKKVAKLAALVEATGASESTIRRDLTILENEQKLKRIHGGASLKKRKVEEPSMTEKVQYFAEEKREIGKKAANFIKSGDSIYIDAGTSTQAILPYIETKEIVIVTNGFNIIEEAIKRNFKTYVIGGYVKSGTHAFVGKGAVETIQQFRFDKAFIGTNGIDLDFGYSTPDPEEAQIKQLAIEQSNEAFVLADPSKFGEVSFAKFARLEQASIITSAITSADENAEYLERLAKETTVEVVNNDLHRND</sequence>
<keyword evidence="3" id="KW-0804">Transcription</keyword>
<evidence type="ECO:0000256" key="2">
    <source>
        <dbReference type="ARBA" id="ARBA00023125"/>
    </source>
</evidence>
<dbReference type="PROSITE" id="PS51000">
    <property type="entry name" value="HTH_DEOR_2"/>
    <property type="match status" value="1"/>
</dbReference>
<dbReference type="PANTHER" id="PTHR30363:SF56">
    <property type="entry name" value="TRANSCRIPTIONAL REGULATOR, DEOR FAMILY"/>
    <property type="match status" value="1"/>
</dbReference>
<accession>A0A3A9K135</accession>
<dbReference type="InterPro" id="IPR050313">
    <property type="entry name" value="Carb_Metab_HTH_regulators"/>
</dbReference>
<reference evidence="5 6" key="1">
    <citation type="submission" date="2017-10" db="EMBL/GenBank/DDBJ databases">
        <title>Bacillus sp. nov., a halophilic bacterium isolated from a Keqin Lake.</title>
        <authorList>
            <person name="Wang H."/>
        </authorList>
    </citation>
    <scope>NUCLEOTIDE SEQUENCE [LARGE SCALE GENOMIC DNA]</scope>
    <source>
        <strain evidence="5 6">KCTC 13187</strain>
    </source>
</reference>
<evidence type="ECO:0000313" key="6">
    <source>
        <dbReference type="Proteomes" id="UP000281498"/>
    </source>
</evidence>
<dbReference type="PROSITE" id="PS00894">
    <property type="entry name" value="HTH_DEOR_1"/>
    <property type="match status" value="1"/>
</dbReference>
<dbReference type="GO" id="GO:0003677">
    <property type="term" value="F:DNA binding"/>
    <property type="evidence" value="ECO:0007669"/>
    <property type="project" value="UniProtKB-KW"/>
</dbReference>
<name>A0A3A9K135_9BACI</name>
<gene>
    <name evidence="5" type="ORF">CR203_13340</name>
</gene>
<dbReference type="InterPro" id="IPR014036">
    <property type="entry name" value="DeoR-like_C"/>
</dbReference>